<keyword evidence="1" id="KW-1133">Transmembrane helix</keyword>
<keyword evidence="1" id="KW-0472">Membrane</keyword>
<evidence type="ECO:0000313" key="2">
    <source>
        <dbReference type="EMBL" id="KYC60557.1"/>
    </source>
</evidence>
<feature type="transmembrane region" description="Helical" evidence="1">
    <location>
        <begin position="24"/>
        <end position="41"/>
    </location>
</feature>
<dbReference type="AlphaFoldDB" id="A0A150JTM1"/>
<dbReference type="PATRIC" id="fig|1398.26.peg.827"/>
<protein>
    <submittedName>
        <fullName evidence="2">Uncharacterized protein</fullName>
    </submittedName>
</protein>
<name>A0A150JTM1_HEYCO</name>
<sequence length="58" mass="6930">MKEILPFSPHCKSSYRSSCGKTEVYFICKFGVLALVFRVICHSQNRKFRQEKKLYSFY</sequence>
<gene>
    <name evidence="2" type="ORF">B4098_0613</name>
</gene>
<proteinExistence type="predicted"/>
<dbReference type="Proteomes" id="UP000075288">
    <property type="component" value="Unassembled WGS sequence"/>
</dbReference>
<dbReference type="EMBL" id="LQYG01000092">
    <property type="protein sequence ID" value="KYC60557.1"/>
    <property type="molecule type" value="Genomic_DNA"/>
</dbReference>
<evidence type="ECO:0000256" key="1">
    <source>
        <dbReference type="SAM" id="Phobius"/>
    </source>
</evidence>
<keyword evidence="1" id="KW-0812">Transmembrane</keyword>
<reference evidence="2 3" key="1">
    <citation type="submission" date="2016-01" db="EMBL/GenBank/DDBJ databases">
        <title>Genome Sequences of Twelve Sporeforming Bacillus Species Isolated from Foods.</title>
        <authorList>
            <person name="Berendsen E.M."/>
            <person name="Wells-Bennik M.H."/>
            <person name="Krawcyk A.O."/>
            <person name="De Jong A."/>
            <person name="Holsappel S."/>
            <person name="Eijlander R.T."/>
            <person name="Kuipers O.P."/>
        </authorList>
    </citation>
    <scope>NUCLEOTIDE SEQUENCE [LARGE SCALE GENOMIC DNA]</scope>
    <source>
        <strain evidence="2 3">B4098</strain>
    </source>
</reference>
<evidence type="ECO:0000313" key="3">
    <source>
        <dbReference type="Proteomes" id="UP000075288"/>
    </source>
</evidence>
<organism evidence="2 3">
    <name type="scientific">Heyndrickxia coagulans</name>
    <name type="common">Weizmannia coagulans</name>
    <dbReference type="NCBI Taxonomy" id="1398"/>
    <lineage>
        <taxon>Bacteria</taxon>
        <taxon>Bacillati</taxon>
        <taxon>Bacillota</taxon>
        <taxon>Bacilli</taxon>
        <taxon>Bacillales</taxon>
        <taxon>Bacillaceae</taxon>
        <taxon>Heyndrickxia</taxon>
    </lineage>
</organism>
<accession>A0A150JTM1</accession>
<comment type="caution">
    <text evidence="2">The sequence shown here is derived from an EMBL/GenBank/DDBJ whole genome shotgun (WGS) entry which is preliminary data.</text>
</comment>